<dbReference type="InterPro" id="IPR029063">
    <property type="entry name" value="SAM-dependent_MTases_sf"/>
</dbReference>
<organism evidence="8 9">
    <name type="scientific">Methylobacterium gnaphalii</name>
    <dbReference type="NCBI Taxonomy" id="1010610"/>
    <lineage>
        <taxon>Bacteria</taxon>
        <taxon>Pseudomonadati</taxon>
        <taxon>Pseudomonadota</taxon>
        <taxon>Alphaproteobacteria</taxon>
        <taxon>Hyphomicrobiales</taxon>
        <taxon>Methylobacteriaceae</taxon>
        <taxon>Methylobacterium</taxon>
    </lineage>
</organism>
<evidence type="ECO:0000256" key="1">
    <source>
        <dbReference type="ARBA" id="ARBA00011975"/>
    </source>
</evidence>
<evidence type="ECO:0000256" key="5">
    <source>
        <dbReference type="ARBA" id="ARBA00022747"/>
    </source>
</evidence>
<dbReference type="OrthoDB" id="9813719at2"/>
<dbReference type="Gene3D" id="3.90.120.10">
    <property type="entry name" value="DNA Methylase, subunit A, domain 2"/>
    <property type="match status" value="1"/>
</dbReference>
<dbReference type="Proteomes" id="UP000321750">
    <property type="component" value="Unassembled WGS sequence"/>
</dbReference>
<accession>A0A512JPB6</accession>
<keyword evidence="3 7" id="KW-0808">Transferase</keyword>
<keyword evidence="4 7" id="KW-0949">S-adenosyl-L-methionine</keyword>
<evidence type="ECO:0000313" key="9">
    <source>
        <dbReference type="Proteomes" id="UP000321750"/>
    </source>
</evidence>
<dbReference type="EC" id="2.1.1.37" evidence="1"/>
<keyword evidence="5" id="KW-0680">Restriction system</keyword>
<dbReference type="SUPFAM" id="SSF53335">
    <property type="entry name" value="S-adenosyl-L-methionine-dependent methyltransferases"/>
    <property type="match status" value="1"/>
</dbReference>
<dbReference type="GO" id="GO:0044027">
    <property type="term" value="P:negative regulation of gene expression via chromosomal CpG island methylation"/>
    <property type="evidence" value="ECO:0007669"/>
    <property type="project" value="TreeGrafter"/>
</dbReference>
<evidence type="ECO:0000256" key="2">
    <source>
        <dbReference type="ARBA" id="ARBA00022603"/>
    </source>
</evidence>
<dbReference type="PROSITE" id="PS51679">
    <property type="entry name" value="SAM_MT_C5"/>
    <property type="match status" value="1"/>
</dbReference>
<dbReference type="EMBL" id="BJZV01000023">
    <property type="protein sequence ID" value="GEP11804.1"/>
    <property type="molecule type" value="Genomic_DNA"/>
</dbReference>
<reference evidence="8 9" key="1">
    <citation type="submission" date="2019-07" db="EMBL/GenBank/DDBJ databases">
        <title>Whole genome shotgun sequence of Methylobacterium gnaphalii NBRC 107716.</title>
        <authorList>
            <person name="Hosoyama A."/>
            <person name="Uohara A."/>
            <person name="Ohji S."/>
            <person name="Ichikawa N."/>
        </authorList>
    </citation>
    <scope>NUCLEOTIDE SEQUENCE [LARGE SCALE GENOMIC DNA]</scope>
    <source>
        <strain evidence="8 9">NBRC 107716</strain>
    </source>
</reference>
<dbReference type="Gene3D" id="3.40.50.150">
    <property type="entry name" value="Vaccinia Virus protein VP39"/>
    <property type="match status" value="1"/>
</dbReference>
<dbReference type="GO" id="GO:0003886">
    <property type="term" value="F:DNA (cytosine-5-)-methyltransferase activity"/>
    <property type="evidence" value="ECO:0007669"/>
    <property type="project" value="UniProtKB-EC"/>
</dbReference>
<evidence type="ECO:0000256" key="4">
    <source>
        <dbReference type="ARBA" id="ARBA00022691"/>
    </source>
</evidence>
<sequence length="626" mass="67394">MRELIVDGFAGGGGASEGITLALGRGPDLAYNHDAEALAMHRMNHPETRHVRANIMQVDPLQEVGNRRIGLAWFSPDCKHHSKAKGGKPVKRAIRDLAWVVVLWAKRARPRVILLENVEEFADWGPLVEREPGKFYPCPERRGQTFERWVGELRRLGYRVEWRELRACDYGAPTIRKRLFLIARRDGRPIVWPAPTHAPLHVNSDGLVTAWTKGHGLTSADLQGMRPQRTAASIIDWSQPCHSIFLTREDGRAAGVNRPLAENTMARIAKGVKRYVLDAAAPFIVSLNHGDSGGRREYGVDEVMRTLTGSRGEAIVTPFVAHHRTGHVGASAEVPLCTVTANGFEVRPGGAAPIGIVAPILTHAQQGGRSRSAGEPLHTVTASSKDQNQVAAVMLSRQFGASVGSDATEPVGTVTAGGGGKTALVAAFLAQHNTDMVGHAATEPVSTIVGKGCTQAVVSAGLLSLKGSERRLRDVEAPAATVLAGGTHAAEVRAFLTKYYGPSVGQPLEEPAHTTTTKARFGLVQVLVAGEPYVITDIGMRMLTPRELFRAQGFGDHYVIDRGLAEDGTTIPLTKTAQIRMCGNSVCPDIARALVAANYREEDASLPIRRRSVPAASETLPLFAAE</sequence>
<comment type="caution">
    <text evidence="8">The sequence shown here is derived from an EMBL/GenBank/DDBJ whole genome shotgun (WGS) entry which is preliminary data.</text>
</comment>
<evidence type="ECO:0000256" key="7">
    <source>
        <dbReference type="PROSITE-ProRule" id="PRU01016"/>
    </source>
</evidence>
<dbReference type="GO" id="GO:0003677">
    <property type="term" value="F:DNA binding"/>
    <property type="evidence" value="ECO:0007669"/>
    <property type="project" value="TreeGrafter"/>
</dbReference>
<name>A0A512JPB6_9HYPH</name>
<feature type="active site" evidence="7">
    <location>
        <position position="78"/>
    </location>
</feature>
<dbReference type="InterPro" id="IPR050390">
    <property type="entry name" value="C5-Methyltransferase"/>
</dbReference>
<proteinExistence type="inferred from homology"/>
<keyword evidence="2 7" id="KW-0489">Methyltransferase</keyword>
<evidence type="ECO:0000256" key="6">
    <source>
        <dbReference type="ARBA" id="ARBA00047422"/>
    </source>
</evidence>
<comment type="catalytic activity">
    <reaction evidence="6">
        <text>a 2'-deoxycytidine in DNA + S-adenosyl-L-methionine = a 5-methyl-2'-deoxycytidine in DNA + S-adenosyl-L-homocysteine + H(+)</text>
        <dbReference type="Rhea" id="RHEA:13681"/>
        <dbReference type="Rhea" id="RHEA-COMP:11369"/>
        <dbReference type="Rhea" id="RHEA-COMP:11370"/>
        <dbReference type="ChEBI" id="CHEBI:15378"/>
        <dbReference type="ChEBI" id="CHEBI:57856"/>
        <dbReference type="ChEBI" id="CHEBI:59789"/>
        <dbReference type="ChEBI" id="CHEBI:85452"/>
        <dbReference type="ChEBI" id="CHEBI:85454"/>
        <dbReference type="EC" id="2.1.1.37"/>
    </reaction>
</comment>
<dbReference type="GO" id="GO:0009307">
    <property type="term" value="P:DNA restriction-modification system"/>
    <property type="evidence" value="ECO:0007669"/>
    <property type="project" value="UniProtKB-KW"/>
</dbReference>
<dbReference type="PANTHER" id="PTHR10629:SF52">
    <property type="entry name" value="DNA (CYTOSINE-5)-METHYLTRANSFERASE 1"/>
    <property type="match status" value="1"/>
</dbReference>
<evidence type="ECO:0000256" key="3">
    <source>
        <dbReference type="ARBA" id="ARBA00022679"/>
    </source>
</evidence>
<dbReference type="AlphaFoldDB" id="A0A512JPB6"/>
<dbReference type="PRINTS" id="PR00105">
    <property type="entry name" value="C5METTRFRASE"/>
</dbReference>
<protein>
    <recommendedName>
        <fullName evidence="1">DNA (cytosine-5-)-methyltransferase</fullName>
        <ecNumber evidence="1">2.1.1.37</ecNumber>
    </recommendedName>
</protein>
<gene>
    <name evidence="8" type="ORF">MGN01_36490</name>
</gene>
<dbReference type="InterPro" id="IPR001525">
    <property type="entry name" value="C5_MeTfrase"/>
</dbReference>
<evidence type="ECO:0000313" key="8">
    <source>
        <dbReference type="EMBL" id="GEP11804.1"/>
    </source>
</evidence>
<dbReference type="PANTHER" id="PTHR10629">
    <property type="entry name" value="CYTOSINE-SPECIFIC METHYLTRANSFERASE"/>
    <property type="match status" value="1"/>
</dbReference>
<dbReference type="RefSeq" id="WP_147048215.1">
    <property type="nucleotide sequence ID" value="NZ_BJZV01000023.1"/>
</dbReference>
<keyword evidence="9" id="KW-1185">Reference proteome</keyword>
<comment type="similarity">
    <text evidence="7">Belongs to the class I-like SAM-binding methyltransferase superfamily. C5-methyltransferase family.</text>
</comment>
<dbReference type="GO" id="GO:0032259">
    <property type="term" value="P:methylation"/>
    <property type="evidence" value="ECO:0007669"/>
    <property type="project" value="UniProtKB-KW"/>
</dbReference>
<dbReference type="Pfam" id="PF00145">
    <property type="entry name" value="DNA_methylase"/>
    <property type="match status" value="2"/>
</dbReference>